<evidence type="ECO:0000256" key="2">
    <source>
        <dbReference type="ARBA" id="ARBA00005474"/>
    </source>
</evidence>
<dbReference type="OrthoDB" id="772606at2759"/>
<dbReference type="Gramene" id="KZM91197">
    <property type="protein sequence ID" value="KZM91197"/>
    <property type="gene ID" value="DCAR_021438"/>
</dbReference>
<evidence type="ECO:0000313" key="5">
    <source>
        <dbReference type="EMBL" id="WOH05421.1"/>
    </source>
</evidence>
<dbReference type="GO" id="GO:0005634">
    <property type="term" value="C:nucleus"/>
    <property type="evidence" value="ECO:0007669"/>
    <property type="project" value="UniProtKB-SubCell"/>
</dbReference>
<name>A0A164W2G9_DAUCS</name>
<dbReference type="OMA" id="NANPCEV"/>
<dbReference type="Proteomes" id="UP000077755">
    <property type="component" value="Chromosome 6"/>
</dbReference>
<proteinExistence type="inferred from homology"/>
<evidence type="ECO:0000256" key="3">
    <source>
        <dbReference type="ARBA" id="ARBA00022473"/>
    </source>
</evidence>
<evidence type="ECO:0000256" key="4">
    <source>
        <dbReference type="ARBA" id="ARBA00023242"/>
    </source>
</evidence>
<dbReference type="InterPro" id="IPR004883">
    <property type="entry name" value="LOB"/>
</dbReference>
<comment type="similarity">
    <text evidence="2">Belongs to the LOB domain-containing protein family.</text>
</comment>
<dbReference type="KEGG" id="dcr:108226169"/>
<dbReference type="Pfam" id="PF03195">
    <property type="entry name" value="LOB"/>
    <property type="match status" value="1"/>
</dbReference>
<dbReference type="AlphaFoldDB" id="A0A164W2G9"/>
<accession>A0A164W2G9</accession>
<keyword evidence="6" id="KW-1185">Reference proteome</keyword>
<dbReference type="EMBL" id="CP093348">
    <property type="protein sequence ID" value="WOH05421.1"/>
    <property type="molecule type" value="Genomic_DNA"/>
</dbReference>
<dbReference type="PANTHER" id="PTHR31301">
    <property type="entry name" value="LOB DOMAIN-CONTAINING PROTEIN 4-RELATED"/>
    <property type="match status" value="1"/>
</dbReference>
<dbReference type="PROSITE" id="PS50891">
    <property type="entry name" value="LOB"/>
    <property type="match status" value="1"/>
</dbReference>
<evidence type="ECO:0000256" key="1">
    <source>
        <dbReference type="ARBA" id="ARBA00004123"/>
    </source>
</evidence>
<keyword evidence="4" id="KW-0539">Nucleus</keyword>
<dbReference type="PANTHER" id="PTHR31301:SF83">
    <property type="entry name" value="PROTEIN ASYMMETRIC LEAVES 2"/>
    <property type="match status" value="1"/>
</dbReference>
<gene>
    <name evidence="5" type="ORF">DCAR_0624837</name>
</gene>
<protein>
    <submittedName>
        <fullName evidence="5">Uncharacterized protein</fullName>
    </submittedName>
</protein>
<organism evidence="5 6">
    <name type="scientific">Daucus carota subsp. sativus</name>
    <name type="common">Carrot</name>
    <dbReference type="NCBI Taxonomy" id="79200"/>
    <lineage>
        <taxon>Eukaryota</taxon>
        <taxon>Viridiplantae</taxon>
        <taxon>Streptophyta</taxon>
        <taxon>Embryophyta</taxon>
        <taxon>Tracheophyta</taxon>
        <taxon>Spermatophyta</taxon>
        <taxon>Magnoliopsida</taxon>
        <taxon>eudicotyledons</taxon>
        <taxon>Gunneridae</taxon>
        <taxon>Pentapetalae</taxon>
        <taxon>asterids</taxon>
        <taxon>campanulids</taxon>
        <taxon>Apiales</taxon>
        <taxon>Apiaceae</taxon>
        <taxon>Apioideae</taxon>
        <taxon>Scandiceae</taxon>
        <taxon>Daucinae</taxon>
        <taxon>Daucus</taxon>
        <taxon>Daucus sect. Daucus</taxon>
    </lineage>
</organism>
<reference evidence="5" key="1">
    <citation type="journal article" date="2016" name="Nat. Genet.">
        <title>A high-quality carrot genome assembly provides new insights into carotenoid accumulation and asterid genome evolution.</title>
        <authorList>
            <person name="Iorizzo M."/>
            <person name="Ellison S."/>
            <person name="Senalik D."/>
            <person name="Zeng P."/>
            <person name="Satapoomin P."/>
            <person name="Huang J."/>
            <person name="Bowman M."/>
            <person name="Iovene M."/>
            <person name="Sanseverino W."/>
            <person name="Cavagnaro P."/>
            <person name="Yildiz M."/>
            <person name="Macko-Podgorni A."/>
            <person name="Moranska E."/>
            <person name="Grzebelus E."/>
            <person name="Grzebelus D."/>
            <person name="Ashrafi H."/>
            <person name="Zheng Z."/>
            <person name="Cheng S."/>
            <person name="Spooner D."/>
            <person name="Van Deynze A."/>
            <person name="Simon P."/>
        </authorList>
    </citation>
    <scope>NUCLEOTIDE SEQUENCE</scope>
    <source>
        <tissue evidence="5">Leaf</tissue>
    </source>
</reference>
<sequence length="176" mass="19994">MSSSNSRCAACKFLRRKCSQDCVFAPYFPPDQPQKFANVHKVFGASNVAKLLNDLRPVQREDAVNSLAYEADARLRDPVYGCVGLISILQDQLKQVQGDLINAKKELANYRTSAVLPYNMLPMLGLCLNQDHGAMPLVMHDHPQKQHLMEAQQLAVAEWEQQEMLRPCKQEQQRRV</sequence>
<comment type="subcellular location">
    <subcellularLocation>
        <location evidence="1">Nucleus</location>
    </subcellularLocation>
</comment>
<evidence type="ECO:0000313" key="6">
    <source>
        <dbReference type="Proteomes" id="UP000077755"/>
    </source>
</evidence>
<reference evidence="5" key="2">
    <citation type="submission" date="2022-03" db="EMBL/GenBank/DDBJ databases">
        <title>Draft title - Genomic analysis of global carrot germplasm unveils the trajectory of domestication and the origin of high carotenoid orange carrot.</title>
        <authorList>
            <person name="Iorizzo M."/>
            <person name="Ellison S."/>
            <person name="Senalik D."/>
            <person name="Macko-Podgorni A."/>
            <person name="Grzebelus D."/>
            <person name="Bostan H."/>
            <person name="Rolling W."/>
            <person name="Curaba J."/>
            <person name="Simon P."/>
        </authorList>
    </citation>
    <scope>NUCLEOTIDE SEQUENCE</scope>
    <source>
        <tissue evidence="5">Leaf</tissue>
    </source>
</reference>
<keyword evidence="3" id="KW-0217">Developmental protein</keyword>